<evidence type="ECO:0000313" key="3">
    <source>
        <dbReference type="Proteomes" id="UP000009022"/>
    </source>
</evidence>
<accession>B3SC14</accession>
<evidence type="ECO:0000256" key="1">
    <source>
        <dbReference type="SAM" id="SignalP"/>
    </source>
</evidence>
<keyword evidence="3" id="KW-1185">Reference proteome</keyword>
<name>B3SC14_TRIAD</name>
<dbReference type="AlphaFoldDB" id="B3SC14"/>
<gene>
    <name evidence="2" type="ORF">TRIADDRAFT_64380</name>
</gene>
<dbReference type="OMA" id="WITHSWR"/>
<keyword evidence="1" id="KW-0732">Signal</keyword>
<proteinExistence type="predicted"/>
<dbReference type="CTD" id="6759007"/>
<dbReference type="PANTHER" id="PTHR31698">
    <property type="entry name" value="LYSOZYME G FAMILY MEMBER"/>
    <property type="match status" value="1"/>
</dbReference>
<dbReference type="PhylomeDB" id="B3SC14"/>
<evidence type="ECO:0000313" key="2">
    <source>
        <dbReference type="EMBL" id="EDV19771.1"/>
    </source>
</evidence>
<dbReference type="OrthoDB" id="10021790at2759"/>
<dbReference type="Proteomes" id="UP000009022">
    <property type="component" value="Unassembled WGS sequence"/>
</dbReference>
<reference evidence="2 3" key="1">
    <citation type="journal article" date="2008" name="Nature">
        <title>The Trichoplax genome and the nature of placozoans.</title>
        <authorList>
            <person name="Srivastava M."/>
            <person name="Begovic E."/>
            <person name="Chapman J."/>
            <person name="Putnam N.H."/>
            <person name="Hellsten U."/>
            <person name="Kawashima T."/>
            <person name="Kuo A."/>
            <person name="Mitros T."/>
            <person name="Salamov A."/>
            <person name="Carpenter M.L."/>
            <person name="Signorovitch A.Y."/>
            <person name="Moreno M.A."/>
            <person name="Kamm K."/>
            <person name="Grimwood J."/>
            <person name="Schmutz J."/>
            <person name="Shapiro H."/>
            <person name="Grigoriev I.V."/>
            <person name="Buss L.W."/>
            <person name="Schierwater B."/>
            <person name="Dellaporta S.L."/>
            <person name="Rokhsar D.S."/>
        </authorList>
    </citation>
    <scope>NUCLEOTIDE SEQUENCE [LARGE SCALE GENOMIC DNA]</scope>
    <source>
        <strain evidence="2 3">Grell-BS-1999</strain>
    </source>
</reference>
<dbReference type="HOGENOM" id="CLU_1041896_0_0_1"/>
<dbReference type="KEGG" id="tad:TRIADDRAFT_64380"/>
<organism evidence="2 3">
    <name type="scientific">Trichoplax adhaerens</name>
    <name type="common">Trichoplax reptans</name>
    <dbReference type="NCBI Taxonomy" id="10228"/>
    <lineage>
        <taxon>Eukaryota</taxon>
        <taxon>Metazoa</taxon>
        <taxon>Placozoa</taxon>
        <taxon>Uniplacotomia</taxon>
        <taxon>Trichoplacea</taxon>
        <taxon>Trichoplacidae</taxon>
        <taxon>Trichoplax</taxon>
    </lineage>
</organism>
<dbReference type="PANTHER" id="PTHR31698:SF7">
    <property type="entry name" value="PEPTIDASE M15C DOMAIN-CONTAINING PROTEIN"/>
    <property type="match status" value="1"/>
</dbReference>
<protein>
    <recommendedName>
        <fullName evidence="4">Peptidase M15C domain-containing protein</fullName>
    </recommendedName>
</protein>
<dbReference type="InParanoid" id="B3SC14"/>
<dbReference type="RefSeq" id="XP_002117795.1">
    <property type="nucleotide sequence ID" value="XM_002117759.1"/>
</dbReference>
<dbReference type="InterPro" id="IPR009045">
    <property type="entry name" value="Zn_M74/Hedgehog-like"/>
</dbReference>
<feature type="signal peptide" evidence="1">
    <location>
        <begin position="1"/>
        <end position="16"/>
    </location>
</feature>
<dbReference type="EMBL" id="DS985267">
    <property type="protein sequence ID" value="EDV19771.1"/>
    <property type="molecule type" value="Genomic_DNA"/>
</dbReference>
<dbReference type="GeneID" id="6759007"/>
<dbReference type="eggNOG" id="ENOG502S5KC">
    <property type="taxonomic scope" value="Eukaryota"/>
</dbReference>
<evidence type="ECO:0008006" key="4">
    <source>
        <dbReference type="Google" id="ProtNLM"/>
    </source>
</evidence>
<feature type="chain" id="PRO_5002798674" description="Peptidase M15C domain-containing protein" evidence="1">
    <location>
        <begin position="17"/>
        <end position="248"/>
    </location>
</feature>
<dbReference type="SUPFAM" id="SSF55166">
    <property type="entry name" value="Hedgehog/DD-peptidase"/>
    <property type="match status" value="1"/>
</dbReference>
<sequence length="248" mass="26327">MKIFTIFAVIFACAHGLGEDCNGSWGSCQDYQNCHTGSTITGQCAGPWNIQCCPKVGQSCKSNTGNCMLTSHCSGTTYAGYCPGPSNVKCCTGGSSGGCPLTKYTGSKIIGSTCTVEVGFVPQMDKINSWASSCNVQVYITSSYRANADVSGAIVQPASRSNHMIGHAIDMNVVDGATGVFCNSNCLRSLSTAPSGVKCFINKVQADSVLRWGMSFNDPVHIDEPININYPSRWDQLYWATQGACVSK</sequence>